<name>A0A0E3D9C1_9CAUD</name>
<evidence type="ECO:0000313" key="2">
    <source>
        <dbReference type="EMBL" id="AHJ87086.1"/>
    </source>
</evidence>
<organism evidence="2 3">
    <name type="scientific">Bacillus phage BCP8-2</name>
    <dbReference type="NCBI Taxonomy" id="1129192"/>
    <lineage>
        <taxon>Viruses</taxon>
        <taxon>Duplodnaviria</taxon>
        <taxon>Heunggongvirae</taxon>
        <taxon>Uroviricota</taxon>
        <taxon>Caudoviricetes</taxon>
        <taxon>Herelleviridae</taxon>
        <taxon>Bastillevirinae</taxon>
        <taxon>Caeruleovirus</taxon>
        <taxon>Caeruleovirus BCP82</taxon>
    </lineage>
</organism>
<dbReference type="GeneID" id="24723312"/>
<reference evidence="2 3" key="2">
    <citation type="journal article" date="2015" name="Arch. Virol.">
        <title>Complete genome sequence analysis and identification of putative metallo-beta-lactamase and SpoIIIE homologs in Bacillus cereus group phage BCP8-2, a new member of the proposed Bastille-like group.</title>
        <authorList>
            <person name="Asare P.T."/>
            <person name="Bandara N."/>
            <person name="Jeong T.Y."/>
            <person name="Ryu S."/>
            <person name="Klumpp J."/>
            <person name="Kim K.P."/>
        </authorList>
    </citation>
    <scope>NUCLEOTIDE SEQUENCE [LARGE SCALE GENOMIC DNA]</scope>
    <source>
        <strain evidence="2">BCP8-2</strain>
    </source>
</reference>
<proteinExistence type="predicted"/>
<dbReference type="RefSeq" id="YP_009149609.1">
    <property type="nucleotide sequence ID" value="NC_027355.1"/>
</dbReference>
<dbReference type="EMBL" id="KJ081346">
    <property type="protein sequence ID" value="AHJ87086.1"/>
    <property type="molecule type" value="Genomic_DNA"/>
</dbReference>
<dbReference type="Proteomes" id="UP000033014">
    <property type="component" value="Segment"/>
</dbReference>
<reference evidence="3" key="1">
    <citation type="submission" date="2014-01" db="EMBL/GenBank/DDBJ databases">
        <title>Genomic and Proteomic Analysis of Broad Host Range Virulent Bacillus Group Phage BCP8-2 Leading To the Creation of New Genus within Myoviruses.</title>
        <authorList>
            <person name="Bandara N."/>
            <person name="Asare P.T."/>
            <person name="Kim K.P."/>
        </authorList>
    </citation>
    <scope>NUCLEOTIDE SEQUENCE [LARGE SCALE GENOMIC DNA]</scope>
</reference>
<dbReference type="KEGG" id="vg:24723312"/>
<dbReference type="OrthoDB" id="19988at10239"/>
<keyword evidence="1" id="KW-0472">Membrane</keyword>
<keyword evidence="1" id="KW-0812">Transmembrane</keyword>
<sequence length="89" mass="10317">MILWDNILIVLCFSGVLFALFYGWKKFKSLDKEDRAVVGKLDDGSLIFKTEDGRYFYAVDDEAIPVLINKEEGDRLWSQSTELKYAEDN</sequence>
<evidence type="ECO:0000256" key="1">
    <source>
        <dbReference type="SAM" id="Phobius"/>
    </source>
</evidence>
<protein>
    <submittedName>
        <fullName evidence="2">Putative membrane protein</fullName>
    </submittedName>
</protein>
<evidence type="ECO:0000313" key="3">
    <source>
        <dbReference type="Proteomes" id="UP000033014"/>
    </source>
</evidence>
<keyword evidence="3" id="KW-1185">Reference proteome</keyword>
<gene>
    <name evidence="2" type="ORF">BCP8-2_048</name>
</gene>
<keyword evidence="1" id="KW-1133">Transmembrane helix</keyword>
<feature type="transmembrane region" description="Helical" evidence="1">
    <location>
        <begin position="6"/>
        <end position="24"/>
    </location>
</feature>
<accession>A0A0E3D9C1</accession>